<dbReference type="InterPro" id="IPR000524">
    <property type="entry name" value="Tscrpt_reg_HTH_GntR"/>
</dbReference>
<dbReference type="PANTHER" id="PTHR46577">
    <property type="entry name" value="HTH-TYPE TRANSCRIPTIONAL REGULATORY PROTEIN GABR"/>
    <property type="match status" value="1"/>
</dbReference>
<dbReference type="InterPro" id="IPR051446">
    <property type="entry name" value="HTH_trans_reg/aminotransferase"/>
</dbReference>
<proteinExistence type="inferred from homology"/>
<keyword evidence="3" id="KW-0805">Transcription regulation</keyword>
<dbReference type="GeneID" id="302709584"/>
<feature type="domain" description="HTH gntR-type" evidence="6">
    <location>
        <begin position="3"/>
        <end position="71"/>
    </location>
</feature>
<dbReference type="Gene3D" id="1.10.10.10">
    <property type="entry name" value="Winged helix-like DNA-binding domain superfamily/Winged helix DNA-binding domain"/>
    <property type="match status" value="1"/>
</dbReference>
<accession>A0ABX9PWV8</accession>
<dbReference type="SUPFAM" id="SSF53383">
    <property type="entry name" value="PLP-dependent transferases"/>
    <property type="match status" value="1"/>
</dbReference>
<protein>
    <submittedName>
        <fullName evidence="7">GntR family transcriptional regulator</fullName>
    </submittedName>
</protein>
<sequence length="480" mass="52959">MAESRYETLARTLRRQIDTQVWLPGDRLPSLRDTCKQSGLSLMTVLQAYQLLESQGVIVSRPQSGYYVAAGTQRPVRHSPDERLHAAEQVDVNDAIFDILKAGQDPAVVPLGSAFPDPTLFPQPRLARSLASAVRRMSPHSAIANLPPGNEELRRSIAQRYAQNGIEVAPDEIVITSGAMESLGLSLQVVTEPGDWVAIESPAFYGVLQAIERRKLKAIAIPTDVRYGMDPDALEKALEIYPVKACWLMSSFQNPLGCSLPPENKARLVGILQAHKVALIEDDVYSELYFGSERTVPLKASDYRSEILHCSSFSKCLAPGFRVGWVAAGAYAERIQRLQLMSTLSASVPVQLALADYLQGAQQGGYDTHLRRLRRQLEQRQLAMRHAIIREFPPQVSVSQPAGGYFLWLDLGDNVDAARVYQRALAKGVSVAPGTMFSVDERFRHCLRLNTSFEWGPHTARAISILAALVAEEIGMEKGS</sequence>
<dbReference type="InterPro" id="IPR036390">
    <property type="entry name" value="WH_DNA-bd_sf"/>
</dbReference>
<evidence type="ECO:0000313" key="7">
    <source>
        <dbReference type="EMBL" id="RKF69092.1"/>
    </source>
</evidence>
<evidence type="ECO:0000256" key="5">
    <source>
        <dbReference type="ARBA" id="ARBA00023163"/>
    </source>
</evidence>
<dbReference type="CDD" id="cd07377">
    <property type="entry name" value="WHTH_GntR"/>
    <property type="match status" value="1"/>
</dbReference>
<dbReference type="Pfam" id="PF00392">
    <property type="entry name" value="GntR"/>
    <property type="match status" value="1"/>
</dbReference>
<dbReference type="Gene3D" id="3.40.640.10">
    <property type="entry name" value="Type I PLP-dependent aspartate aminotransferase-like (Major domain)"/>
    <property type="match status" value="1"/>
</dbReference>
<keyword evidence="8" id="KW-1185">Reference proteome</keyword>
<evidence type="ECO:0000256" key="3">
    <source>
        <dbReference type="ARBA" id="ARBA00023015"/>
    </source>
</evidence>
<name>A0ABX9PWV8_9GAMM</name>
<gene>
    <name evidence="7" type="ORF">CKQ54_12275</name>
</gene>
<dbReference type="InterPro" id="IPR036388">
    <property type="entry name" value="WH-like_DNA-bd_sf"/>
</dbReference>
<comment type="similarity">
    <text evidence="1">In the C-terminal section; belongs to the class-I pyridoxal-phosphate-dependent aminotransferase family.</text>
</comment>
<dbReference type="Pfam" id="PF00155">
    <property type="entry name" value="Aminotran_1_2"/>
    <property type="match status" value="1"/>
</dbReference>
<dbReference type="Proteomes" id="UP000284853">
    <property type="component" value="Unassembled WGS sequence"/>
</dbReference>
<evidence type="ECO:0000256" key="4">
    <source>
        <dbReference type="ARBA" id="ARBA00023125"/>
    </source>
</evidence>
<keyword evidence="2" id="KW-0663">Pyridoxal phosphate</keyword>
<comment type="caution">
    <text evidence="7">The sequence shown here is derived from an EMBL/GenBank/DDBJ whole genome shotgun (WGS) entry which is preliminary data.</text>
</comment>
<dbReference type="CDD" id="cd00609">
    <property type="entry name" value="AAT_like"/>
    <property type="match status" value="1"/>
</dbReference>
<dbReference type="PANTHER" id="PTHR46577:SF2">
    <property type="entry name" value="TRANSCRIPTIONAL REGULATORY PROTEIN"/>
    <property type="match status" value="1"/>
</dbReference>
<dbReference type="EMBL" id="NSDJ01000001">
    <property type="protein sequence ID" value="RKF69092.1"/>
    <property type="molecule type" value="Genomic_DNA"/>
</dbReference>
<dbReference type="InterPro" id="IPR015421">
    <property type="entry name" value="PyrdxlP-dep_Trfase_major"/>
</dbReference>
<dbReference type="PROSITE" id="PS50949">
    <property type="entry name" value="HTH_GNTR"/>
    <property type="match status" value="1"/>
</dbReference>
<organism evidence="7 8">
    <name type="scientific">Rahnella variigena</name>
    <dbReference type="NCBI Taxonomy" id="574964"/>
    <lineage>
        <taxon>Bacteria</taxon>
        <taxon>Pseudomonadati</taxon>
        <taxon>Pseudomonadota</taxon>
        <taxon>Gammaproteobacteria</taxon>
        <taxon>Enterobacterales</taxon>
        <taxon>Yersiniaceae</taxon>
        <taxon>Rahnella</taxon>
    </lineage>
</organism>
<dbReference type="InterPro" id="IPR015424">
    <property type="entry name" value="PyrdxlP-dep_Trfase"/>
</dbReference>
<evidence type="ECO:0000256" key="2">
    <source>
        <dbReference type="ARBA" id="ARBA00022898"/>
    </source>
</evidence>
<evidence type="ECO:0000313" key="8">
    <source>
        <dbReference type="Proteomes" id="UP000284853"/>
    </source>
</evidence>
<evidence type="ECO:0000256" key="1">
    <source>
        <dbReference type="ARBA" id="ARBA00005384"/>
    </source>
</evidence>
<keyword evidence="4" id="KW-0238">DNA-binding</keyword>
<dbReference type="RefSeq" id="WP_120161857.1">
    <property type="nucleotide sequence ID" value="NZ_NSDJ01000001.1"/>
</dbReference>
<evidence type="ECO:0000259" key="6">
    <source>
        <dbReference type="PROSITE" id="PS50949"/>
    </source>
</evidence>
<dbReference type="SUPFAM" id="SSF46785">
    <property type="entry name" value="Winged helix' DNA-binding domain"/>
    <property type="match status" value="1"/>
</dbReference>
<dbReference type="SMART" id="SM00345">
    <property type="entry name" value="HTH_GNTR"/>
    <property type="match status" value="1"/>
</dbReference>
<reference evidence="7 8" key="1">
    <citation type="submission" date="2017-08" db="EMBL/GenBank/DDBJ databases">
        <title>Comparative genomics of bacteria isolated from necrotic lesions of AOD affected trees.</title>
        <authorList>
            <person name="Doonan J."/>
            <person name="Denman S."/>
            <person name="Mcdonald J.E."/>
        </authorList>
    </citation>
    <scope>NUCLEOTIDE SEQUENCE [LARGE SCALE GENOMIC DNA]</scope>
    <source>
        <strain evidence="7 8">CIP 105588</strain>
    </source>
</reference>
<dbReference type="InterPro" id="IPR004839">
    <property type="entry name" value="Aminotransferase_I/II_large"/>
</dbReference>
<dbReference type="InterPro" id="IPR015422">
    <property type="entry name" value="PyrdxlP-dep_Trfase_small"/>
</dbReference>
<keyword evidence="5" id="KW-0804">Transcription</keyword>
<dbReference type="Gene3D" id="3.90.1150.10">
    <property type="entry name" value="Aspartate Aminotransferase, domain 1"/>
    <property type="match status" value="1"/>
</dbReference>